<evidence type="ECO:0000313" key="13">
    <source>
        <dbReference type="Proteomes" id="UP000694523"/>
    </source>
</evidence>
<reference evidence="12" key="2">
    <citation type="submission" date="2025-09" db="UniProtKB">
        <authorList>
            <consortium name="Ensembl"/>
        </authorList>
    </citation>
    <scope>IDENTIFICATION</scope>
</reference>
<dbReference type="GO" id="GO:0008081">
    <property type="term" value="F:phosphoric diester hydrolase activity"/>
    <property type="evidence" value="ECO:0007669"/>
    <property type="project" value="TreeGrafter"/>
</dbReference>
<evidence type="ECO:0000256" key="8">
    <source>
        <dbReference type="ARBA" id="ARBA00023204"/>
    </source>
</evidence>
<dbReference type="SUPFAM" id="SSF56219">
    <property type="entry name" value="DNase I-like"/>
    <property type="match status" value="1"/>
</dbReference>
<dbReference type="Proteomes" id="UP000694523">
    <property type="component" value="Unplaced"/>
</dbReference>
<sequence length="215" mass="24890">MCDLKIISWNVNGLNNEVKRKSILLYLDREGGDILFLQETHLKKYCNQKLKKDIKGQLFYSALEVSKRGVVIIIKSNINFEKEEVWIDKEGRYVMVIGKIESIQVTLLNVYYPPEQDATFMKQLIDIVVTKSKGVVIAGGDLNLTMNPKLDSSKAKLHRAEKVADMLRKACSELGFMDVWRTLHPNKKEYTFYSGRHSVYNRLDYFLCLKTISQM</sequence>
<dbReference type="InterPro" id="IPR004808">
    <property type="entry name" value="AP_endonuc_1"/>
</dbReference>
<dbReference type="InterPro" id="IPR036691">
    <property type="entry name" value="Endo/exonu/phosph_ase_sf"/>
</dbReference>
<keyword evidence="7 9" id="KW-0460">Magnesium</keyword>
<reference evidence="12" key="1">
    <citation type="submission" date="2025-08" db="UniProtKB">
        <authorList>
            <consortium name="Ensembl"/>
        </authorList>
    </citation>
    <scope>IDENTIFICATION</scope>
</reference>
<dbReference type="Gene3D" id="3.60.10.10">
    <property type="entry name" value="Endonuclease/exonuclease/phosphatase"/>
    <property type="match status" value="1"/>
</dbReference>
<evidence type="ECO:0000256" key="9">
    <source>
        <dbReference type="PIRSR" id="PIRSR604808-2"/>
    </source>
</evidence>
<feature type="site" description="Important for catalytic activity" evidence="10">
    <location>
        <position position="204"/>
    </location>
</feature>
<dbReference type="GO" id="GO:0006284">
    <property type="term" value="P:base-excision repair"/>
    <property type="evidence" value="ECO:0007669"/>
    <property type="project" value="TreeGrafter"/>
</dbReference>
<name>A0A8C6S8Y0_9GOBI</name>
<evidence type="ECO:0000256" key="3">
    <source>
        <dbReference type="ARBA" id="ARBA00012115"/>
    </source>
</evidence>
<keyword evidence="8" id="KW-0234">DNA repair</keyword>
<evidence type="ECO:0000256" key="10">
    <source>
        <dbReference type="PIRSR" id="PIRSR604808-3"/>
    </source>
</evidence>
<dbReference type="GO" id="GO:0005634">
    <property type="term" value="C:nucleus"/>
    <property type="evidence" value="ECO:0007669"/>
    <property type="project" value="TreeGrafter"/>
</dbReference>
<comment type="cofactor">
    <cofactor evidence="9">
        <name>Mg(2+)</name>
        <dbReference type="ChEBI" id="CHEBI:18420"/>
    </cofactor>
    <cofactor evidence="9">
        <name>Mn(2+)</name>
        <dbReference type="ChEBI" id="CHEBI:29035"/>
    </cofactor>
    <text evidence="9">Probably binds two magnesium or manganese ions per subunit.</text>
</comment>
<feature type="binding site" evidence="9">
    <location>
        <position position="141"/>
    </location>
    <ligand>
        <name>Mg(2+)</name>
        <dbReference type="ChEBI" id="CHEBI:18420"/>
        <label>1</label>
    </ligand>
</feature>
<feature type="site" description="Transition state stabilizer" evidence="10">
    <location>
        <position position="143"/>
    </location>
</feature>
<keyword evidence="6" id="KW-0378">Hydrolase</keyword>
<dbReference type="GO" id="GO:0008311">
    <property type="term" value="F:double-stranded DNA 3'-5' DNA exonuclease activity"/>
    <property type="evidence" value="ECO:0007669"/>
    <property type="project" value="UniProtKB-EC"/>
</dbReference>
<feature type="binding site" evidence="9">
    <location>
        <position position="10"/>
    </location>
    <ligand>
        <name>Mg(2+)</name>
        <dbReference type="ChEBI" id="CHEBI:18420"/>
        <label>1</label>
    </ligand>
</feature>
<keyword evidence="13" id="KW-1185">Reference proteome</keyword>
<dbReference type="CDD" id="cd09076">
    <property type="entry name" value="L1-EN"/>
    <property type="match status" value="1"/>
</dbReference>
<comment type="catalytic activity">
    <reaction evidence="1">
        <text>Exonucleolytic cleavage in the 3'- to 5'-direction to yield nucleoside 5'-phosphates.</text>
        <dbReference type="EC" id="3.1.11.2"/>
    </reaction>
</comment>
<evidence type="ECO:0000256" key="2">
    <source>
        <dbReference type="ARBA" id="ARBA00007092"/>
    </source>
</evidence>
<evidence type="ECO:0000259" key="11">
    <source>
        <dbReference type="Pfam" id="PF03372"/>
    </source>
</evidence>
<keyword evidence="5" id="KW-0227">DNA damage</keyword>
<dbReference type="GO" id="GO:0046872">
    <property type="term" value="F:metal ion binding"/>
    <property type="evidence" value="ECO:0007669"/>
    <property type="project" value="UniProtKB-KW"/>
</dbReference>
<dbReference type="Pfam" id="PF03372">
    <property type="entry name" value="Exo_endo_phos"/>
    <property type="match status" value="1"/>
</dbReference>
<organism evidence="12 13">
    <name type="scientific">Neogobius melanostomus</name>
    <name type="common">round goby</name>
    <dbReference type="NCBI Taxonomy" id="47308"/>
    <lineage>
        <taxon>Eukaryota</taxon>
        <taxon>Metazoa</taxon>
        <taxon>Chordata</taxon>
        <taxon>Craniata</taxon>
        <taxon>Vertebrata</taxon>
        <taxon>Euteleostomi</taxon>
        <taxon>Actinopterygii</taxon>
        <taxon>Neopterygii</taxon>
        <taxon>Teleostei</taxon>
        <taxon>Neoteleostei</taxon>
        <taxon>Acanthomorphata</taxon>
        <taxon>Gobiaria</taxon>
        <taxon>Gobiiformes</taxon>
        <taxon>Gobioidei</taxon>
        <taxon>Gobiidae</taxon>
        <taxon>Benthophilinae</taxon>
        <taxon>Neogobiini</taxon>
        <taxon>Neogobius</taxon>
    </lineage>
</organism>
<dbReference type="InterPro" id="IPR005135">
    <property type="entry name" value="Endo/exonuclease/phosphatase"/>
</dbReference>
<comment type="similarity">
    <text evidence="2">Belongs to the DNA repair enzymes AP/ExoA family.</text>
</comment>
<feature type="binding site" evidence="9">
    <location>
        <position position="143"/>
    </location>
    <ligand>
        <name>Mg(2+)</name>
        <dbReference type="ChEBI" id="CHEBI:18420"/>
        <label>1</label>
    </ligand>
</feature>
<feature type="domain" description="Endonuclease/exonuclease/phosphatase" evidence="11">
    <location>
        <begin position="7"/>
        <end position="208"/>
    </location>
</feature>
<keyword evidence="9" id="KW-0464">Manganese</keyword>
<evidence type="ECO:0000256" key="7">
    <source>
        <dbReference type="ARBA" id="ARBA00022842"/>
    </source>
</evidence>
<proteinExistence type="inferred from homology"/>
<dbReference type="EC" id="3.1.11.2" evidence="3"/>
<keyword evidence="4 9" id="KW-0479">Metal-binding</keyword>
<accession>A0A8C6S8Y0</accession>
<evidence type="ECO:0000256" key="5">
    <source>
        <dbReference type="ARBA" id="ARBA00022763"/>
    </source>
</evidence>
<evidence type="ECO:0000256" key="6">
    <source>
        <dbReference type="ARBA" id="ARBA00022801"/>
    </source>
</evidence>
<evidence type="ECO:0000256" key="1">
    <source>
        <dbReference type="ARBA" id="ARBA00000493"/>
    </source>
</evidence>
<evidence type="ECO:0000313" key="12">
    <source>
        <dbReference type="Ensembl" id="ENSNMLP00000001893.1"/>
    </source>
</evidence>
<dbReference type="PANTHER" id="PTHR22748:SF26">
    <property type="entry name" value="ENDONUCLEASE_EXONUCLEASE_PHOSPHATASE DOMAIN-CONTAINING PROTEIN"/>
    <property type="match status" value="1"/>
</dbReference>
<dbReference type="AlphaFoldDB" id="A0A8C6S8Y0"/>
<feature type="binding site" evidence="9">
    <location>
        <position position="39"/>
    </location>
    <ligand>
        <name>Mg(2+)</name>
        <dbReference type="ChEBI" id="CHEBI:18420"/>
        <label>1</label>
    </ligand>
</feature>
<evidence type="ECO:0000256" key="4">
    <source>
        <dbReference type="ARBA" id="ARBA00022723"/>
    </source>
</evidence>
<dbReference type="GO" id="GO:0003906">
    <property type="term" value="F:DNA-(apurinic or apyrimidinic site) endonuclease activity"/>
    <property type="evidence" value="ECO:0007669"/>
    <property type="project" value="TreeGrafter"/>
</dbReference>
<dbReference type="Ensembl" id="ENSNMLT00000002204.1">
    <property type="protein sequence ID" value="ENSNMLP00000001893.1"/>
    <property type="gene ID" value="ENSNMLG00000001466.1"/>
</dbReference>
<protein>
    <recommendedName>
        <fullName evidence="3">exodeoxyribonuclease III</fullName>
        <ecNumber evidence="3">3.1.11.2</ecNumber>
    </recommendedName>
</protein>
<dbReference type="PANTHER" id="PTHR22748">
    <property type="entry name" value="AP ENDONUCLEASE"/>
    <property type="match status" value="1"/>
</dbReference>